<keyword evidence="4" id="KW-1185">Reference proteome</keyword>
<dbReference type="PROSITE" id="PS00061">
    <property type="entry name" value="ADH_SHORT"/>
    <property type="match status" value="1"/>
</dbReference>
<dbReference type="EMBL" id="LBHB01000002">
    <property type="protein sequence ID" value="KLE34705.1"/>
    <property type="molecule type" value="Genomic_DNA"/>
</dbReference>
<dbReference type="STRING" id="1581420.AAW00_11105"/>
<dbReference type="PANTHER" id="PTHR24321">
    <property type="entry name" value="DEHYDROGENASES, SHORT CHAIN"/>
    <property type="match status" value="1"/>
</dbReference>
<evidence type="ECO:0000256" key="2">
    <source>
        <dbReference type="ARBA" id="ARBA00023002"/>
    </source>
</evidence>
<evidence type="ECO:0000256" key="1">
    <source>
        <dbReference type="ARBA" id="ARBA00006484"/>
    </source>
</evidence>
<dbReference type="NCBIfam" id="NF005559">
    <property type="entry name" value="PRK07231.1"/>
    <property type="match status" value="1"/>
</dbReference>
<sequence length="267" mass="28094">MRRFFETEIMTGQKPMNRFADKTVIVTGGSSGIGHASATRFASEGARVVILDVADDIEGIAGKIEGEVTGRHLDVTDSKAVTETIDAIAKEFGGLDVLHANAGVAVMKAPEEHTDEDWNKVLRTNVDGVFFCARAAIPHLRKSKGCIVNTSSVSGIGADWGMLAYNTSKGAISNMTRALALDLGKDGVRVNAVAPSITDTPLAEGITGDEELMDKFRERMALKPPEQPEDIAAVVAFLASDDARMITGVVLPVDGGVTASNGQPAIG</sequence>
<dbReference type="Proteomes" id="UP000053464">
    <property type="component" value="Unassembled WGS sequence"/>
</dbReference>
<dbReference type="PRINTS" id="PR00080">
    <property type="entry name" value="SDRFAMILY"/>
</dbReference>
<dbReference type="SUPFAM" id="SSF51735">
    <property type="entry name" value="NAD(P)-binding Rossmann-fold domains"/>
    <property type="match status" value="1"/>
</dbReference>
<dbReference type="Pfam" id="PF13561">
    <property type="entry name" value="adh_short_C2"/>
    <property type="match status" value="1"/>
</dbReference>
<comment type="caution">
    <text evidence="3">The sequence shown here is derived from an EMBL/GenBank/DDBJ whole genome shotgun (WGS) entry which is preliminary data.</text>
</comment>
<accession>A0A0G9MVH7</accession>
<dbReference type="InterPro" id="IPR036291">
    <property type="entry name" value="NAD(P)-bd_dom_sf"/>
</dbReference>
<proteinExistence type="inferred from homology"/>
<keyword evidence="2" id="KW-0560">Oxidoreductase</keyword>
<dbReference type="Gene3D" id="3.40.50.720">
    <property type="entry name" value="NAD(P)-binding Rossmann-like Domain"/>
    <property type="match status" value="1"/>
</dbReference>
<dbReference type="InterPro" id="IPR020904">
    <property type="entry name" value="Sc_DH/Rdtase_CS"/>
</dbReference>
<organism evidence="3 4">
    <name type="scientific">Aurantiacibacter luteus</name>
    <dbReference type="NCBI Taxonomy" id="1581420"/>
    <lineage>
        <taxon>Bacteria</taxon>
        <taxon>Pseudomonadati</taxon>
        <taxon>Pseudomonadota</taxon>
        <taxon>Alphaproteobacteria</taxon>
        <taxon>Sphingomonadales</taxon>
        <taxon>Erythrobacteraceae</taxon>
        <taxon>Aurantiacibacter</taxon>
    </lineage>
</organism>
<dbReference type="PRINTS" id="PR00081">
    <property type="entry name" value="GDHRDH"/>
</dbReference>
<dbReference type="InterPro" id="IPR002347">
    <property type="entry name" value="SDR_fam"/>
</dbReference>
<dbReference type="PATRIC" id="fig|1581420.6.peg.2274"/>
<name>A0A0G9MVH7_9SPHN</name>
<dbReference type="PANTHER" id="PTHR24321:SF8">
    <property type="entry name" value="ESTRADIOL 17-BETA-DEHYDROGENASE 8-RELATED"/>
    <property type="match status" value="1"/>
</dbReference>
<gene>
    <name evidence="3" type="ORF">AAW00_11105</name>
</gene>
<comment type="similarity">
    <text evidence="1">Belongs to the short-chain dehydrogenases/reductases (SDR) family.</text>
</comment>
<evidence type="ECO:0000313" key="3">
    <source>
        <dbReference type="EMBL" id="KLE34705.1"/>
    </source>
</evidence>
<dbReference type="CDD" id="cd05233">
    <property type="entry name" value="SDR_c"/>
    <property type="match status" value="1"/>
</dbReference>
<evidence type="ECO:0000313" key="4">
    <source>
        <dbReference type="Proteomes" id="UP000053464"/>
    </source>
</evidence>
<dbReference type="GO" id="GO:0016491">
    <property type="term" value="F:oxidoreductase activity"/>
    <property type="evidence" value="ECO:0007669"/>
    <property type="project" value="UniProtKB-KW"/>
</dbReference>
<dbReference type="FunFam" id="3.40.50.720:FF:000084">
    <property type="entry name" value="Short-chain dehydrogenase reductase"/>
    <property type="match status" value="1"/>
</dbReference>
<dbReference type="AlphaFoldDB" id="A0A0G9MVH7"/>
<protein>
    <submittedName>
        <fullName evidence="3">3-oxoacyl-ACP reductase</fullName>
    </submittedName>
</protein>
<reference evidence="3 4" key="1">
    <citation type="submission" date="2015-04" db="EMBL/GenBank/DDBJ databases">
        <title>The draft genome sequence of Erythrobacter luteus KA37.</title>
        <authorList>
            <person name="Zhuang L."/>
            <person name="Liu Y."/>
            <person name="Shao Z."/>
        </authorList>
    </citation>
    <scope>NUCLEOTIDE SEQUENCE [LARGE SCALE GENOMIC DNA]</scope>
    <source>
        <strain evidence="3 4">KA37</strain>
    </source>
</reference>